<dbReference type="PANTHER" id="PTHR12673">
    <property type="entry name" value="FACIOGENITAL DYSPLASIA PROTEIN"/>
    <property type="match status" value="1"/>
</dbReference>
<feature type="region of interest" description="Disordered" evidence="1">
    <location>
        <begin position="224"/>
        <end position="256"/>
    </location>
</feature>
<dbReference type="PANTHER" id="PTHR12673:SF159">
    <property type="entry name" value="LD03170P"/>
    <property type="match status" value="1"/>
</dbReference>
<organism evidence="3">
    <name type="scientific">Absidia glauca</name>
    <name type="common">Pin mould</name>
    <dbReference type="NCBI Taxonomy" id="4829"/>
    <lineage>
        <taxon>Eukaryota</taxon>
        <taxon>Fungi</taxon>
        <taxon>Fungi incertae sedis</taxon>
        <taxon>Mucoromycota</taxon>
        <taxon>Mucoromycotina</taxon>
        <taxon>Mucoromycetes</taxon>
        <taxon>Mucorales</taxon>
        <taxon>Cunninghamellaceae</taxon>
        <taxon>Absidia</taxon>
    </lineage>
</organism>
<dbReference type="SUPFAM" id="SSF48065">
    <property type="entry name" value="DBL homology domain (DH-domain)"/>
    <property type="match status" value="1"/>
</dbReference>
<proteinExistence type="predicted"/>
<dbReference type="InParanoid" id="A0A163MAH9"/>
<feature type="compositionally biased region" description="Low complexity" evidence="1">
    <location>
        <begin position="225"/>
        <end position="247"/>
    </location>
</feature>
<dbReference type="OrthoDB" id="660555at2759"/>
<reference evidence="3" key="1">
    <citation type="submission" date="2016-04" db="EMBL/GenBank/DDBJ databases">
        <authorList>
            <person name="Evans L.H."/>
            <person name="Alamgir A."/>
            <person name="Owens N."/>
            <person name="Weber N.D."/>
            <person name="Virtaneva K."/>
            <person name="Barbian K."/>
            <person name="Babar A."/>
            <person name="Rosenke K."/>
        </authorList>
    </citation>
    <scope>NUCLEOTIDE SEQUENCE [LARGE SCALE GENOMIC DNA]</scope>
    <source>
        <strain evidence="3">CBS 101.48</strain>
    </source>
</reference>
<dbReference type="PROSITE" id="PS50010">
    <property type="entry name" value="DH_2"/>
    <property type="match status" value="1"/>
</dbReference>
<evidence type="ECO:0000313" key="4">
    <source>
        <dbReference type="Proteomes" id="UP000078561"/>
    </source>
</evidence>
<dbReference type="InterPro" id="IPR051092">
    <property type="entry name" value="FYVE_RhoGEF_PH"/>
</dbReference>
<dbReference type="GO" id="GO:0005737">
    <property type="term" value="C:cytoplasm"/>
    <property type="evidence" value="ECO:0007669"/>
    <property type="project" value="TreeGrafter"/>
</dbReference>
<feature type="compositionally biased region" description="Polar residues" evidence="1">
    <location>
        <begin position="145"/>
        <end position="156"/>
    </location>
</feature>
<dbReference type="InterPro" id="IPR035899">
    <property type="entry name" value="DBL_dom_sf"/>
</dbReference>
<keyword evidence="4" id="KW-1185">Reference proteome</keyword>
<sequence>MPTTATANTNTTPIATTNHHLDPIISLPSLQSKPSAKSNMTETILSRKANQKLRHSPNLAIRSQPPAPTPSATMSRIQSFGRNCLNSFARNKEPLSSSTSTILKKRQQPQPQQKQPQSIGKANQQPVRYRKSSGILFGRPPSKPPSSSCHQATGSKKSQDQQSAPRPSLSRRRPISQFIYIPKQQPPASTSTLSPHSKIQRPHSTFVDSPPLIFTDDLVTTHAPLSSSSSSTLSSSTLSSTNTSSSSVKTPVCHNGDPDQQITALDFLLDDHLNGRQDYFVKKKKHRMSATGRKRLTSFETPLLLPSRALFGLMDKEQKAIQAWRTQQQQEEPQQPAPLLQQIDDRTELKWQALQKFIIHEIYSTEKSYHDLLVLVRTRYMTPLLAASKEKDPLVKFNDIPILFNHLPALIDLSQKILAGFTMHHPFATVASSLGHQWLQLHEEWTVFLRYAVHYEANNKTIKRACNNVLLLKIEQVRKGGARDAAMT</sequence>
<dbReference type="Proteomes" id="UP000078561">
    <property type="component" value="Unassembled WGS sequence"/>
</dbReference>
<name>A0A163MAH9_ABSGL</name>
<feature type="compositionally biased region" description="Polar residues" evidence="1">
    <location>
        <begin position="186"/>
        <end position="207"/>
    </location>
</feature>
<feature type="compositionally biased region" description="Low complexity" evidence="1">
    <location>
        <begin position="108"/>
        <end position="117"/>
    </location>
</feature>
<evidence type="ECO:0000256" key="1">
    <source>
        <dbReference type="SAM" id="MobiDB-lite"/>
    </source>
</evidence>
<protein>
    <recommendedName>
        <fullName evidence="2">DH domain-containing protein</fullName>
    </recommendedName>
</protein>
<dbReference type="Gene3D" id="1.20.900.10">
    <property type="entry name" value="Dbl homology (DH) domain"/>
    <property type="match status" value="1"/>
</dbReference>
<dbReference type="STRING" id="4829.A0A163MAH9"/>
<evidence type="ECO:0000259" key="2">
    <source>
        <dbReference type="PROSITE" id="PS50010"/>
    </source>
</evidence>
<accession>A0A163MAH9</accession>
<evidence type="ECO:0000313" key="3">
    <source>
        <dbReference type="EMBL" id="SAM02889.1"/>
    </source>
</evidence>
<dbReference type="InterPro" id="IPR000219">
    <property type="entry name" value="DH_dom"/>
</dbReference>
<dbReference type="Pfam" id="PF00621">
    <property type="entry name" value="RhoGEF"/>
    <property type="match status" value="1"/>
</dbReference>
<feature type="region of interest" description="Disordered" evidence="1">
    <location>
        <begin position="91"/>
        <end position="208"/>
    </location>
</feature>
<feature type="compositionally biased region" description="Polar residues" evidence="1">
    <location>
        <begin position="91"/>
        <end position="102"/>
    </location>
</feature>
<dbReference type="AlphaFoldDB" id="A0A163MAH9"/>
<dbReference type="EMBL" id="LT554016">
    <property type="protein sequence ID" value="SAM02889.1"/>
    <property type="molecule type" value="Genomic_DNA"/>
</dbReference>
<feature type="domain" description="DH" evidence="2">
    <location>
        <begin position="354"/>
        <end position="418"/>
    </location>
</feature>
<feature type="region of interest" description="Disordered" evidence="1">
    <location>
        <begin position="49"/>
        <end position="74"/>
    </location>
</feature>
<gene>
    <name evidence="3" type="primary">ABSGL_08705.1 scaffold 10421</name>
</gene>
<dbReference type="GO" id="GO:0005085">
    <property type="term" value="F:guanyl-nucleotide exchange factor activity"/>
    <property type="evidence" value="ECO:0007669"/>
    <property type="project" value="InterPro"/>
</dbReference>